<dbReference type="EMBL" id="MNBE01000509">
    <property type="protein sequence ID" value="OKP09501.1"/>
    <property type="molecule type" value="Genomic_DNA"/>
</dbReference>
<proteinExistence type="predicted"/>
<dbReference type="Proteomes" id="UP000186955">
    <property type="component" value="Unassembled WGS sequence"/>
</dbReference>
<evidence type="ECO:0000313" key="2">
    <source>
        <dbReference type="EMBL" id="OKP09501.1"/>
    </source>
</evidence>
<organism evidence="2 3">
    <name type="scientific">Penicillium subrubescens</name>
    <dbReference type="NCBI Taxonomy" id="1316194"/>
    <lineage>
        <taxon>Eukaryota</taxon>
        <taxon>Fungi</taxon>
        <taxon>Dikarya</taxon>
        <taxon>Ascomycota</taxon>
        <taxon>Pezizomycotina</taxon>
        <taxon>Eurotiomycetes</taxon>
        <taxon>Eurotiomycetidae</taxon>
        <taxon>Eurotiales</taxon>
        <taxon>Aspergillaceae</taxon>
        <taxon>Penicillium</taxon>
    </lineage>
</organism>
<feature type="region of interest" description="Disordered" evidence="1">
    <location>
        <begin position="160"/>
        <end position="185"/>
    </location>
</feature>
<reference evidence="2 3" key="1">
    <citation type="submission" date="2016-10" db="EMBL/GenBank/DDBJ databases">
        <title>Genome sequence of the ascomycete fungus Penicillium subrubescens.</title>
        <authorList>
            <person name="De Vries R.P."/>
            <person name="Peng M."/>
            <person name="Dilokpimol A."/>
            <person name="Hilden K."/>
            <person name="Makela M.R."/>
            <person name="Grigoriev I."/>
            <person name="Riley R."/>
            <person name="Granchi Z."/>
        </authorList>
    </citation>
    <scope>NUCLEOTIDE SEQUENCE [LARGE SCALE GENOMIC DNA]</scope>
    <source>
        <strain evidence="2 3">CBS 132785</strain>
    </source>
</reference>
<accession>A0A1Q5UAK9</accession>
<comment type="caution">
    <text evidence="2">The sequence shown here is derived from an EMBL/GenBank/DDBJ whole genome shotgun (WGS) entry which is preliminary data.</text>
</comment>
<sequence>MTFSYQYPELSKVPELNRNGLCSYGNMLDLLDDVDFGVSHPRYLSYVQRLARSKLQVAKISFSGQLTEFQPAEDAISGSHPTTEAITNGLAEILLCLFMPWEDLGPVLRRSRERGNNYSQIWATVEPTLSPHNQDFARNIDLLRKFKEDCQADAKLRESATASAAYEPYDHDIEEIQPTDFYSDD</sequence>
<dbReference type="STRING" id="1316194.A0A1Q5UAK9"/>
<gene>
    <name evidence="2" type="ORF">PENSUB_5150</name>
</gene>
<protein>
    <submittedName>
        <fullName evidence="2">Uncharacterized protein</fullName>
    </submittedName>
</protein>
<dbReference type="AlphaFoldDB" id="A0A1Q5UAK9"/>
<evidence type="ECO:0000256" key="1">
    <source>
        <dbReference type="SAM" id="MobiDB-lite"/>
    </source>
</evidence>
<name>A0A1Q5UAK9_9EURO</name>
<keyword evidence="3" id="KW-1185">Reference proteome</keyword>
<feature type="compositionally biased region" description="Acidic residues" evidence="1">
    <location>
        <begin position="172"/>
        <end position="185"/>
    </location>
</feature>
<evidence type="ECO:0000313" key="3">
    <source>
        <dbReference type="Proteomes" id="UP000186955"/>
    </source>
</evidence>